<dbReference type="PANTHER" id="PTHR47055:SF3">
    <property type="entry name" value="PHORBOL-ESTER_DAG-TYPE DOMAIN-CONTAINING PROTEIN"/>
    <property type="match status" value="1"/>
</dbReference>
<protein>
    <submittedName>
        <fullName evidence="1">Chimeric ERCC6-PGBD3 protein</fullName>
    </submittedName>
</protein>
<dbReference type="GO" id="GO:0043565">
    <property type="term" value="F:sequence-specific DNA binding"/>
    <property type="evidence" value="ECO:0007669"/>
    <property type="project" value="TreeGrafter"/>
</dbReference>
<dbReference type="Proteomes" id="UP000887013">
    <property type="component" value="Unassembled WGS sequence"/>
</dbReference>
<dbReference type="AlphaFoldDB" id="A0A8X6PV45"/>
<reference evidence="1" key="1">
    <citation type="submission" date="2020-08" db="EMBL/GenBank/DDBJ databases">
        <title>Multicomponent nature underlies the extraordinary mechanical properties of spider dragline silk.</title>
        <authorList>
            <person name="Kono N."/>
            <person name="Nakamura H."/>
            <person name="Mori M."/>
            <person name="Yoshida Y."/>
            <person name="Ohtoshi R."/>
            <person name="Malay A.D."/>
            <person name="Moran D.A.P."/>
            <person name="Tomita M."/>
            <person name="Numata K."/>
            <person name="Arakawa K."/>
        </authorList>
    </citation>
    <scope>NUCLEOTIDE SEQUENCE</scope>
</reference>
<evidence type="ECO:0000313" key="2">
    <source>
        <dbReference type="Proteomes" id="UP000887013"/>
    </source>
</evidence>
<dbReference type="InterPro" id="IPR052638">
    <property type="entry name" value="PiggyBac_TE-derived"/>
</dbReference>
<dbReference type="EMBL" id="BMAW01023331">
    <property type="protein sequence ID" value="GFT82261.1"/>
    <property type="molecule type" value="Genomic_DNA"/>
</dbReference>
<evidence type="ECO:0000313" key="1">
    <source>
        <dbReference type="EMBL" id="GFT82261.1"/>
    </source>
</evidence>
<organism evidence="1 2">
    <name type="scientific">Nephila pilipes</name>
    <name type="common">Giant wood spider</name>
    <name type="synonym">Nephila maculata</name>
    <dbReference type="NCBI Taxonomy" id="299642"/>
    <lineage>
        <taxon>Eukaryota</taxon>
        <taxon>Metazoa</taxon>
        <taxon>Ecdysozoa</taxon>
        <taxon>Arthropoda</taxon>
        <taxon>Chelicerata</taxon>
        <taxon>Arachnida</taxon>
        <taxon>Araneae</taxon>
        <taxon>Araneomorphae</taxon>
        <taxon>Entelegynae</taxon>
        <taxon>Araneoidea</taxon>
        <taxon>Nephilidae</taxon>
        <taxon>Nephila</taxon>
    </lineage>
</organism>
<accession>A0A8X6PV45</accession>
<dbReference type="OrthoDB" id="6437358at2759"/>
<sequence length="108" mass="12720">MLTNPLIVLLLGRKQRVSKTKKQRVLFPQPNAITNYSRNMGGIDKFDCNTTKYRIKIRDKERYFSIFNSTTDIALVEAHTVYCIVNENIPLLNFRRYMASFFLHEDIT</sequence>
<gene>
    <name evidence="1" type="primary">CSB-PGBD3_1</name>
    <name evidence="1" type="ORF">NPIL_81591</name>
</gene>
<keyword evidence="2" id="KW-1185">Reference proteome</keyword>
<proteinExistence type="predicted"/>
<name>A0A8X6PV45_NEPPI</name>
<comment type="caution">
    <text evidence="1">The sequence shown here is derived from an EMBL/GenBank/DDBJ whole genome shotgun (WGS) entry which is preliminary data.</text>
</comment>
<dbReference type="PANTHER" id="PTHR47055">
    <property type="entry name" value="DDE_TNP_1_7 DOMAIN-CONTAINING PROTEIN"/>
    <property type="match status" value="1"/>
</dbReference>